<comment type="caution">
    <text evidence="3">The sequence shown here is derived from an EMBL/GenBank/DDBJ whole genome shotgun (WGS) entry which is preliminary data.</text>
</comment>
<dbReference type="Pfam" id="PF17796">
    <property type="entry name" value="Vault_4"/>
    <property type="match status" value="1"/>
</dbReference>
<dbReference type="PANTHER" id="PTHR14165:SF3">
    <property type="entry name" value="MAJOR VAULT PROTEIN"/>
    <property type="match status" value="1"/>
</dbReference>
<dbReference type="PANTHER" id="PTHR14165">
    <property type="entry name" value="MAJOR VAULT PROTEIN"/>
    <property type="match status" value="1"/>
</dbReference>
<dbReference type="InterPro" id="IPR041136">
    <property type="entry name" value="Vault_4"/>
</dbReference>
<dbReference type="STRING" id="307972.A0A2G8JBI4"/>
<proteinExistence type="predicted"/>
<organism evidence="3 4">
    <name type="scientific">Stichopus japonicus</name>
    <name type="common">Sea cucumber</name>
    <dbReference type="NCBI Taxonomy" id="307972"/>
    <lineage>
        <taxon>Eukaryota</taxon>
        <taxon>Metazoa</taxon>
        <taxon>Echinodermata</taxon>
        <taxon>Eleutherozoa</taxon>
        <taxon>Echinozoa</taxon>
        <taxon>Holothuroidea</taxon>
        <taxon>Aspidochirotacea</taxon>
        <taxon>Aspidochirotida</taxon>
        <taxon>Stichopodidae</taxon>
        <taxon>Apostichopus</taxon>
    </lineage>
</organism>
<dbReference type="GO" id="GO:0005737">
    <property type="term" value="C:cytoplasm"/>
    <property type="evidence" value="ECO:0007669"/>
    <property type="project" value="TreeGrafter"/>
</dbReference>
<feature type="domain" description="Major vault protein repeat" evidence="2">
    <location>
        <begin position="23"/>
        <end position="61"/>
    </location>
</feature>
<dbReference type="Gene3D" id="2.30.30.570">
    <property type="match status" value="1"/>
</dbReference>
<reference evidence="3 4" key="1">
    <citation type="journal article" date="2017" name="PLoS Biol.">
        <title>The sea cucumber genome provides insights into morphological evolution and visceral regeneration.</title>
        <authorList>
            <person name="Zhang X."/>
            <person name="Sun L."/>
            <person name="Yuan J."/>
            <person name="Sun Y."/>
            <person name="Gao Y."/>
            <person name="Zhang L."/>
            <person name="Li S."/>
            <person name="Dai H."/>
            <person name="Hamel J.F."/>
            <person name="Liu C."/>
            <person name="Yu Y."/>
            <person name="Liu S."/>
            <person name="Lin W."/>
            <person name="Guo K."/>
            <person name="Jin S."/>
            <person name="Xu P."/>
            <person name="Storey K.B."/>
            <person name="Huan P."/>
            <person name="Zhang T."/>
            <person name="Zhou Y."/>
            <person name="Zhang J."/>
            <person name="Lin C."/>
            <person name="Li X."/>
            <person name="Xing L."/>
            <person name="Huo D."/>
            <person name="Sun M."/>
            <person name="Wang L."/>
            <person name="Mercier A."/>
            <person name="Li F."/>
            <person name="Yang H."/>
            <person name="Xiang J."/>
        </authorList>
    </citation>
    <scope>NUCLEOTIDE SEQUENCE [LARGE SCALE GENOMIC DNA]</scope>
    <source>
        <strain evidence="3">Shaxun</strain>
        <tissue evidence="3">Muscle</tissue>
    </source>
</reference>
<evidence type="ECO:0000259" key="2">
    <source>
        <dbReference type="Pfam" id="PF17796"/>
    </source>
</evidence>
<dbReference type="Gene3D" id="2.30.30.620">
    <property type="match status" value="1"/>
</dbReference>
<accession>A0A2G8JBI4</accession>
<gene>
    <name evidence="3" type="ORF">BSL78_30077</name>
</gene>
<dbReference type="GO" id="GO:0005634">
    <property type="term" value="C:nucleus"/>
    <property type="evidence" value="ECO:0007669"/>
    <property type="project" value="TreeGrafter"/>
</dbReference>
<dbReference type="OrthoDB" id="6125719at2759"/>
<name>A0A2G8JBI4_STIJA</name>
<protein>
    <submittedName>
        <fullName evidence="3">Putative major vault protein-like isoform X4</fullName>
    </submittedName>
</protein>
<dbReference type="AlphaFoldDB" id="A0A2G8JBI4"/>
<dbReference type="EMBL" id="MRZV01002734">
    <property type="protein sequence ID" value="PIK33106.1"/>
    <property type="molecule type" value="Genomic_DNA"/>
</dbReference>
<evidence type="ECO:0000313" key="3">
    <source>
        <dbReference type="EMBL" id="PIK33106.1"/>
    </source>
</evidence>
<dbReference type="InterPro" id="IPR039059">
    <property type="entry name" value="MVP"/>
</dbReference>
<dbReference type="Pfam" id="PF17795">
    <property type="entry name" value="Vault_3"/>
    <property type="match status" value="1"/>
</dbReference>
<sequence>VVETESEVKVESEWLMFHLFQIRAVAGITYMLNQDEELWAKELPPAVEKLLQTMRDPLADRSDRSGTPEVRVREKTRVVTFRVPHNAAVQIYDYKEKKARVVFGPELVMLGPDEQFTQLSLSGGKPKETKCHQVTVPFARTRLLYLISSP</sequence>
<dbReference type="FunFam" id="2.30.30.570:FF:000001">
    <property type="entry name" value="major vault protein-like"/>
    <property type="match status" value="1"/>
</dbReference>
<dbReference type="InterPro" id="IPR040989">
    <property type="entry name" value="Vault_3"/>
</dbReference>
<feature type="non-terminal residue" evidence="3">
    <location>
        <position position="1"/>
    </location>
</feature>
<evidence type="ECO:0000259" key="1">
    <source>
        <dbReference type="Pfam" id="PF17795"/>
    </source>
</evidence>
<dbReference type="Proteomes" id="UP000230750">
    <property type="component" value="Unassembled WGS sequence"/>
</dbReference>
<feature type="domain" description="Major vault protein repeat" evidence="1">
    <location>
        <begin position="78"/>
        <end position="130"/>
    </location>
</feature>
<keyword evidence="4" id="KW-1185">Reference proteome</keyword>
<evidence type="ECO:0000313" key="4">
    <source>
        <dbReference type="Proteomes" id="UP000230750"/>
    </source>
</evidence>